<organism evidence="1 2">
    <name type="scientific">Lentzea pudingi</name>
    <dbReference type="NCBI Taxonomy" id="1789439"/>
    <lineage>
        <taxon>Bacteria</taxon>
        <taxon>Bacillati</taxon>
        <taxon>Actinomycetota</taxon>
        <taxon>Actinomycetes</taxon>
        <taxon>Pseudonocardiales</taxon>
        <taxon>Pseudonocardiaceae</taxon>
        <taxon>Lentzea</taxon>
    </lineage>
</organism>
<dbReference type="RefSeq" id="WP_189155141.1">
    <property type="nucleotide sequence ID" value="NZ_BMNC01000003.1"/>
</dbReference>
<proteinExistence type="predicted"/>
<protein>
    <submittedName>
        <fullName evidence="1">Uncharacterized protein</fullName>
    </submittedName>
</protein>
<dbReference type="Proteomes" id="UP000597656">
    <property type="component" value="Unassembled WGS sequence"/>
</dbReference>
<gene>
    <name evidence="1" type="ORF">GCM10011609_28480</name>
</gene>
<evidence type="ECO:0000313" key="1">
    <source>
        <dbReference type="EMBL" id="GGM89905.1"/>
    </source>
</evidence>
<comment type="caution">
    <text evidence="1">The sequence shown here is derived from an EMBL/GenBank/DDBJ whole genome shotgun (WGS) entry which is preliminary data.</text>
</comment>
<accession>A0ABQ2HRY6</accession>
<evidence type="ECO:0000313" key="2">
    <source>
        <dbReference type="Proteomes" id="UP000597656"/>
    </source>
</evidence>
<reference evidence="2" key="1">
    <citation type="journal article" date="2019" name="Int. J. Syst. Evol. Microbiol.">
        <title>The Global Catalogue of Microorganisms (GCM) 10K type strain sequencing project: providing services to taxonomists for standard genome sequencing and annotation.</title>
        <authorList>
            <consortium name="The Broad Institute Genomics Platform"/>
            <consortium name="The Broad Institute Genome Sequencing Center for Infectious Disease"/>
            <person name="Wu L."/>
            <person name="Ma J."/>
        </authorList>
    </citation>
    <scope>NUCLEOTIDE SEQUENCE [LARGE SCALE GENOMIC DNA]</scope>
    <source>
        <strain evidence="2">CGMCC 4.7319</strain>
    </source>
</reference>
<keyword evidence="2" id="KW-1185">Reference proteome</keyword>
<dbReference type="EMBL" id="BMNC01000003">
    <property type="protein sequence ID" value="GGM89905.1"/>
    <property type="molecule type" value="Genomic_DNA"/>
</dbReference>
<sequence>MQDSYVTRAGAKIAYELTGSGPLLGYAHGVFLSRAAVLRLHLLDFDTLSRSTSRAA</sequence>
<name>A0ABQ2HRY6_9PSEU</name>